<dbReference type="RefSeq" id="WP_332292931.1">
    <property type="nucleotide sequence ID" value="NZ_JAZIBG010000054.1"/>
</dbReference>
<evidence type="ECO:0000313" key="4">
    <source>
        <dbReference type="Proteomes" id="UP001336250"/>
    </source>
</evidence>
<reference evidence="3 4" key="1">
    <citation type="submission" date="2024-02" db="EMBL/GenBank/DDBJ databases">
        <title>Genome sequence of Aquincola sp. MAHUQ-54.</title>
        <authorList>
            <person name="Huq M.A."/>
        </authorList>
    </citation>
    <scope>NUCLEOTIDE SEQUENCE [LARGE SCALE GENOMIC DNA]</scope>
    <source>
        <strain evidence="3 4">MAHUQ-54</strain>
    </source>
</reference>
<dbReference type="CDD" id="cd13578">
    <property type="entry name" value="PBP2_Bug27"/>
    <property type="match status" value="1"/>
</dbReference>
<comment type="caution">
    <text evidence="3">The sequence shown here is derived from an EMBL/GenBank/DDBJ whole genome shotgun (WGS) entry which is preliminary data.</text>
</comment>
<feature type="signal peptide" evidence="2">
    <location>
        <begin position="1"/>
        <end position="24"/>
    </location>
</feature>
<gene>
    <name evidence="3" type="ORF">V4F39_25105</name>
</gene>
<organism evidence="3 4">
    <name type="scientific">Aquincola agrisoli</name>
    <dbReference type="NCBI Taxonomy" id="3119538"/>
    <lineage>
        <taxon>Bacteria</taxon>
        <taxon>Pseudomonadati</taxon>
        <taxon>Pseudomonadota</taxon>
        <taxon>Betaproteobacteria</taxon>
        <taxon>Burkholderiales</taxon>
        <taxon>Sphaerotilaceae</taxon>
        <taxon>Aquincola</taxon>
    </lineage>
</organism>
<keyword evidence="4" id="KW-1185">Reference proteome</keyword>
<dbReference type="EMBL" id="JAZIBG010000054">
    <property type="protein sequence ID" value="MEF7617216.1"/>
    <property type="molecule type" value="Genomic_DNA"/>
</dbReference>
<feature type="chain" id="PRO_5043611830" evidence="2">
    <location>
        <begin position="25"/>
        <end position="323"/>
    </location>
</feature>
<comment type="similarity">
    <text evidence="1">Belongs to the UPF0065 (bug) family.</text>
</comment>
<dbReference type="Gene3D" id="3.40.190.10">
    <property type="entry name" value="Periplasmic binding protein-like II"/>
    <property type="match status" value="1"/>
</dbReference>
<dbReference type="Pfam" id="PF03401">
    <property type="entry name" value="TctC"/>
    <property type="match status" value="1"/>
</dbReference>
<dbReference type="InterPro" id="IPR005064">
    <property type="entry name" value="BUG"/>
</dbReference>
<dbReference type="Proteomes" id="UP001336250">
    <property type="component" value="Unassembled WGS sequence"/>
</dbReference>
<dbReference type="SUPFAM" id="SSF53850">
    <property type="entry name" value="Periplasmic binding protein-like II"/>
    <property type="match status" value="1"/>
</dbReference>
<dbReference type="AlphaFoldDB" id="A0AAW9QBM4"/>
<accession>A0AAW9QBM4</accession>
<evidence type="ECO:0000313" key="3">
    <source>
        <dbReference type="EMBL" id="MEF7617216.1"/>
    </source>
</evidence>
<dbReference type="InterPro" id="IPR042100">
    <property type="entry name" value="Bug_dom1"/>
</dbReference>
<dbReference type="Gene3D" id="3.40.190.150">
    <property type="entry name" value="Bordetella uptake gene, domain 1"/>
    <property type="match status" value="1"/>
</dbReference>
<dbReference type="PANTHER" id="PTHR42928">
    <property type="entry name" value="TRICARBOXYLATE-BINDING PROTEIN"/>
    <property type="match status" value="1"/>
</dbReference>
<dbReference type="PIRSF" id="PIRSF017082">
    <property type="entry name" value="YflP"/>
    <property type="match status" value="1"/>
</dbReference>
<dbReference type="PANTHER" id="PTHR42928:SF5">
    <property type="entry name" value="BLR1237 PROTEIN"/>
    <property type="match status" value="1"/>
</dbReference>
<protein>
    <submittedName>
        <fullName evidence="3">Tripartite tricarboxylate transporter substrate binding protein</fullName>
    </submittedName>
</protein>
<keyword evidence="2" id="KW-0732">Signal</keyword>
<name>A0AAW9QBM4_9BURK</name>
<evidence type="ECO:0000256" key="2">
    <source>
        <dbReference type="SAM" id="SignalP"/>
    </source>
</evidence>
<sequence length="323" mass="34027">MQRMTFVRSLLGCAIATFVLGAQAQGGGYPSRPVRVIVPFPPGGSVDYVARTISQKFAENIGQSVVVDNRGGASGTIGTYEAARAAPDGYTLLLVFDSHAVNASLYGIKYDTFQSFDYVSLIGTMPMALVTSKKSGLTSLRAVIDTASAEPSRLNYGSSGVGGSNHLNPVAFARQAGVQLTHVPYKGGGPMLTALLGGEVDMVIGSLPTVINYIKAGQVNAVAIGSPEPVAQLPGVPTIASVVPGYTAQSWIGMMVPKGVPRPVFEHIQAALRNTLADPSVKARMEADGFQIVNSTPADFEAQVRRESKRWSELITAEQIKVD</sequence>
<evidence type="ECO:0000256" key="1">
    <source>
        <dbReference type="ARBA" id="ARBA00006987"/>
    </source>
</evidence>
<proteinExistence type="inferred from homology"/>